<dbReference type="STRING" id="1423724.FC32_GL001085"/>
<dbReference type="PANTHER" id="PTHR37038:SF14">
    <property type="entry name" value="TRANSCRIPTIONAL ACTIVATOR"/>
    <property type="match status" value="1"/>
</dbReference>
<keyword evidence="3" id="KW-1185">Reference proteome</keyword>
<protein>
    <recommendedName>
        <fullName evidence="1">HTH cro/C1-type domain-containing protein</fullName>
    </recommendedName>
</protein>
<accession>A0A0R1TQV5</accession>
<feature type="domain" description="HTH cro/C1-type" evidence="1">
    <location>
        <begin position="9"/>
        <end position="62"/>
    </location>
</feature>
<dbReference type="AlphaFoldDB" id="A0A0R1TQV5"/>
<organism evidence="2 3">
    <name type="scientific">Ligilactobacillus apodemi DSM 16634 = JCM 16172</name>
    <dbReference type="NCBI Taxonomy" id="1423724"/>
    <lineage>
        <taxon>Bacteria</taxon>
        <taxon>Bacillati</taxon>
        <taxon>Bacillota</taxon>
        <taxon>Bacilli</taxon>
        <taxon>Lactobacillales</taxon>
        <taxon>Lactobacillaceae</taxon>
        <taxon>Ligilactobacillus</taxon>
    </lineage>
</organism>
<name>A0A0R1TQV5_9LACO</name>
<dbReference type="Proteomes" id="UP000051324">
    <property type="component" value="Unassembled WGS sequence"/>
</dbReference>
<dbReference type="OrthoDB" id="1150409at2"/>
<comment type="caution">
    <text evidence="2">The sequence shown here is derived from an EMBL/GenBank/DDBJ whole genome shotgun (WGS) entry which is preliminary data.</text>
</comment>
<dbReference type="eggNOG" id="COG1396">
    <property type="taxonomic scope" value="Bacteria"/>
</dbReference>
<dbReference type="InterPro" id="IPR011990">
    <property type="entry name" value="TPR-like_helical_dom_sf"/>
</dbReference>
<dbReference type="Gene3D" id="1.25.40.10">
    <property type="entry name" value="Tetratricopeptide repeat domain"/>
    <property type="match status" value="1"/>
</dbReference>
<dbReference type="InterPro" id="IPR001387">
    <property type="entry name" value="Cro/C1-type_HTH"/>
</dbReference>
<dbReference type="SMART" id="SM00530">
    <property type="entry name" value="HTH_XRE"/>
    <property type="match status" value="1"/>
</dbReference>
<dbReference type="PATRIC" id="fig|1423724.4.peg.1128"/>
<gene>
    <name evidence="2" type="ORF">FC32_GL001085</name>
</gene>
<dbReference type="PANTHER" id="PTHR37038">
    <property type="entry name" value="TRANSCRIPTIONAL REGULATOR-RELATED"/>
    <property type="match status" value="1"/>
</dbReference>
<evidence type="ECO:0000313" key="3">
    <source>
        <dbReference type="Proteomes" id="UP000051324"/>
    </source>
</evidence>
<dbReference type="InterPro" id="IPR010982">
    <property type="entry name" value="Lambda_DNA-bd_dom_sf"/>
</dbReference>
<evidence type="ECO:0000259" key="1">
    <source>
        <dbReference type="PROSITE" id="PS50943"/>
    </source>
</evidence>
<dbReference type="GO" id="GO:0003677">
    <property type="term" value="F:DNA binding"/>
    <property type="evidence" value="ECO:0007669"/>
    <property type="project" value="InterPro"/>
</dbReference>
<sequence length="146" mass="17353">MKQKISELIKEYRKKRGLTQQELAEGICTQAIISKIEKGITNPLVDIFSALCQRLAIPSERILQFLEVKRSLTGSENVFAKEYRQLYYERNYQAIKFFLEHLLDYDELPVDNKYYYDWLRAEVTFYYEKEQQAGLKALETVYKAVM</sequence>
<dbReference type="EMBL" id="AZFT01000053">
    <property type="protein sequence ID" value="KRL83823.1"/>
    <property type="molecule type" value="Genomic_DNA"/>
</dbReference>
<reference evidence="2 3" key="1">
    <citation type="journal article" date="2015" name="Genome Announc.">
        <title>Expanding the biotechnology potential of lactobacilli through comparative genomics of 213 strains and associated genera.</title>
        <authorList>
            <person name="Sun Z."/>
            <person name="Harris H.M."/>
            <person name="McCann A."/>
            <person name="Guo C."/>
            <person name="Argimon S."/>
            <person name="Zhang W."/>
            <person name="Yang X."/>
            <person name="Jeffery I.B."/>
            <person name="Cooney J.C."/>
            <person name="Kagawa T.F."/>
            <person name="Liu W."/>
            <person name="Song Y."/>
            <person name="Salvetti E."/>
            <person name="Wrobel A."/>
            <person name="Rasinkangas P."/>
            <person name="Parkhill J."/>
            <person name="Rea M.C."/>
            <person name="O'Sullivan O."/>
            <person name="Ritari J."/>
            <person name="Douillard F.P."/>
            <person name="Paul Ross R."/>
            <person name="Yang R."/>
            <person name="Briner A.E."/>
            <person name="Felis G.E."/>
            <person name="de Vos W.M."/>
            <person name="Barrangou R."/>
            <person name="Klaenhammer T.R."/>
            <person name="Caufield P.W."/>
            <person name="Cui Y."/>
            <person name="Zhang H."/>
            <person name="O'Toole P.W."/>
        </authorList>
    </citation>
    <scope>NUCLEOTIDE SEQUENCE [LARGE SCALE GENOMIC DNA]</scope>
    <source>
        <strain evidence="2 3">DSM 16634</strain>
    </source>
</reference>
<dbReference type="Pfam" id="PF01381">
    <property type="entry name" value="HTH_3"/>
    <property type="match status" value="1"/>
</dbReference>
<dbReference type="InterPro" id="IPR053163">
    <property type="entry name" value="HTH-type_regulator_Rgg"/>
</dbReference>
<proteinExistence type="predicted"/>
<evidence type="ECO:0000313" key="2">
    <source>
        <dbReference type="EMBL" id="KRL83823.1"/>
    </source>
</evidence>
<dbReference type="CDD" id="cd00093">
    <property type="entry name" value="HTH_XRE"/>
    <property type="match status" value="1"/>
</dbReference>
<dbReference type="SUPFAM" id="SSF47413">
    <property type="entry name" value="lambda repressor-like DNA-binding domains"/>
    <property type="match status" value="1"/>
</dbReference>
<dbReference type="PROSITE" id="PS50943">
    <property type="entry name" value="HTH_CROC1"/>
    <property type="match status" value="1"/>
</dbReference>
<dbReference type="RefSeq" id="WP_025087704.1">
    <property type="nucleotide sequence ID" value="NZ_AZFT01000053.1"/>
</dbReference>